<keyword evidence="6" id="KW-1185">Reference proteome</keyword>
<feature type="domain" description="EGF-like" evidence="4">
    <location>
        <begin position="572"/>
        <end position="608"/>
    </location>
</feature>
<gene>
    <name evidence="5" type="ORF">CBOVIS_LOCUS10019</name>
</gene>
<reference evidence="5 6" key="1">
    <citation type="submission" date="2020-04" db="EMBL/GenBank/DDBJ databases">
        <authorList>
            <person name="Laetsch R D."/>
            <person name="Stevens L."/>
            <person name="Kumar S."/>
            <person name="Blaxter L. M."/>
        </authorList>
    </citation>
    <scope>NUCLEOTIDE SEQUENCE [LARGE SCALE GENOMIC DNA]</scope>
</reference>
<comment type="caution">
    <text evidence="1">Lacks conserved residue(s) required for the propagation of feature annotation.</text>
</comment>
<dbReference type="Proteomes" id="UP000494206">
    <property type="component" value="Unassembled WGS sequence"/>
</dbReference>
<feature type="compositionally biased region" description="Low complexity" evidence="2">
    <location>
        <begin position="43"/>
        <end position="74"/>
    </location>
</feature>
<evidence type="ECO:0000256" key="2">
    <source>
        <dbReference type="SAM" id="MobiDB-lite"/>
    </source>
</evidence>
<feature type="compositionally biased region" description="Low complexity" evidence="2">
    <location>
        <begin position="162"/>
        <end position="178"/>
    </location>
</feature>
<feature type="compositionally biased region" description="Polar residues" evidence="2">
    <location>
        <begin position="75"/>
        <end position="84"/>
    </location>
</feature>
<evidence type="ECO:0000256" key="1">
    <source>
        <dbReference type="PROSITE-ProRule" id="PRU00076"/>
    </source>
</evidence>
<dbReference type="PROSITE" id="PS50026">
    <property type="entry name" value="EGF_3"/>
    <property type="match status" value="1"/>
</dbReference>
<organism evidence="5 6">
    <name type="scientific">Caenorhabditis bovis</name>
    <dbReference type="NCBI Taxonomy" id="2654633"/>
    <lineage>
        <taxon>Eukaryota</taxon>
        <taxon>Metazoa</taxon>
        <taxon>Ecdysozoa</taxon>
        <taxon>Nematoda</taxon>
        <taxon>Chromadorea</taxon>
        <taxon>Rhabditida</taxon>
        <taxon>Rhabditina</taxon>
        <taxon>Rhabditomorpha</taxon>
        <taxon>Rhabditoidea</taxon>
        <taxon>Rhabditidae</taxon>
        <taxon>Peloderinae</taxon>
        <taxon>Caenorhabditis</taxon>
    </lineage>
</organism>
<evidence type="ECO:0000313" key="5">
    <source>
        <dbReference type="EMBL" id="CAB3408212.1"/>
    </source>
</evidence>
<accession>A0A8S1EWV8</accession>
<feature type="compositionally biased region" description="Low complexity" evidence="2">
    <location>
        <begin position="122"/>
        <end position="146"/>
    </location>
</feature>
<keyword evidence="3" id="KW-0812">Transmembrane</keyword>
<dbReference type="AlphaFoldDB" id="A0A8S1EWV8"/>
<sequence>MEIQTTTPDRLSTAESADYTPSTEMPDITTSSTSSATPDRLSTAESTYQTSSTETSKIRPSSTSSTTPDRPSTTESVDYTSSTEMPDIMTSSTSGTSGTTMTTAQSTSHTLYEDSTTMEIQTSTTSTESSFESTTTFSTSTTSPPSMKTAEVSTTNTKREPTSTQASQLSTTTTTNTTMSVNPIEIQTEFTSHTSATTSKSEVTKTTVPINWILTNHSTTIGSTTRSPTNPTTASNERGTTESQLEITSNGITSSTTRTTQTTKHASIITNSIPMDKTKTSESIAKMTTETPIDIHQHLINRTTRQSTDSSTAITTSIATTTPDPRCQIDCPSGYLQGTRDCFFFAPKELSISYQSAISYCRIQPHSDLIYIDRLRDINNIHILQQYSVVNDLNWFYANGGGSKAERTDRSIAIFDVFQMFQSSTNIVRTVGVSEKFSNISAVCVQPRFCDPPLCNLGLIIEIEELDDKLIPAKKLISSKESTTVTCKYTMEKTTVSCGTRGALIPHPTQITCEPQTDELLIGDNTGDAVASCSMCFGRGTSECIPLNKTDPATMYQCKCKEDYTLRTCWYTKKLCRPDSCGERGTCVETNGNIKCECEWGYQGSRCDDPRDPAEKKPNAEFLTRLWDSVDGTFMNGVQLTLGTVFTMSAKILGKVVISNDEDDPQETHQSLRAILQTIATTSAMLFHNPYLFMIPTATCRTYFLIIHFLFIYTLTQWMFEGFNANQVLRCRHINEWEIGYDGRRDIGIMAVPRLVISCIIVLTVLISIYQGGWYQLVSSWTCIGVICKSTSSMWIPILFTIMCLLLMATAVFENSVRIIFRRPLLDLAIRQRIELEEGIIRGQNIEKCRRNPVYCFVGIMLLAATWILTILSSDKDDNKLLGLIAILFTGIYTLFSCIQGLVTCPSTYSTVIHFLMRKLPERIAPNYEEMKMWTRDEIKEVYKLPKEERKKMIEEHLPRNARRYLQYKWDHQLAKKLTNETISIDEAIIQILREQIDKIEENDGSEYQREQILETFVDWANKEDVHNFDRQLAAIHASHETVQVCGVNNDGTTVTNSFFINPHFGKFEPIVGEALTNPEHLDIEELENKEYEKHRRNTNVVKVGVRSTSHYQIIRSECEAQSNFIRSAIHFK</sequence>
<keyword evidence="3" id="KW-0472">Membrane</keyword>
<dbReference type="EMBL" id="CADEPM010000007">
    <property type="protein sequence ID" value="CAB3408212.1"/>
    <property type="molecule type" value="Genomic_DNA"/>
</dbReference>
<feature type="region of interest" description="Disordered" evidence="2">
    <location>
        <begin position="1"/>
        <end position="178"/>
    </location>
</feature>
<feature type="transmembrane region" description="Helical" evidence="3">
    <location>
        <begin position="884"/>
        <end position="909"/>
    </location>
</feature>
<dbReference type="OrthoDB" id="5845450at2759"/>
<feature type="transmembrane region" description="Helical" evidence="3">
    <location>
        <begin position="755"/>
        <end position="774"/>
    </location>
</feature>
<feature type="transmembrane region" description="Helical" evidence="3">
    <location>
        <begin position="794"/>
        <end position="813"/>
    </location>
</feature>
<feature type="disulfide bond" evidence="1">
    <location>
        <begin position="598"/>
        <end position="607"/>
    </location>
</feature>
<evidence type="ECO:0000259" key="4">
    <source>
        <dbReference type="PROSITE" id="PS50026"/>
    </source>
</evidence>
<feature type="compositionally biased region" description="Polar residues" evidence="2">
    <location>
        <begin position="1"/>
        <end position="37"/>
    </location>
</feature>
<dbReference type="Gene3D" id="2.10.25.10">
    <property type="entry name" value="Laminin"/>
    <property type="match status" value="1"/>
</dbReference>
<dbReference type="SMART" id="SM00181">
    <property type="entry name" value="EGF"/>
    <property type="match status" value="2"/>
</dbReference>
<dbReference type="CDD" id="cd00054">
    <property type="entry name" value="EGF_CA"/>
    <property type="match status" value="1"/>
</dbReference>
<proteinExistence type="predicted"/>
<dbReference type="InterPro" id="IPR000742">
    <property type="entry name" value="EGF"/>
</dbReference>
<feature type="transmembrane region" description="Helical" evidence="3">
    <location>
        <begin position="854"/>
        <end position="872"/>
    </location>
</feature>
<feature type="compositionally biased region" description="Low complexity" evidence="2">
    <location>
        <begin position="90"/>
        <end position="110"/>
    </location>
</feature>
<protein>
    <recommendedName>
        <fullName evidence="4">EGF-like domain-containing protein</fullName>
    </recommendedName>
</protein>
<evidence type="ECO:0000256" key="3">
    <source>
        <dbReference type="SAM" id="Phobius"/>
    </source>
</evidence>
<feature type="region of interest" description="Disordered" evidence="2">
    <location>
        <begin position="219"/>
        <end position="245"/>
    </location>
</feature>
<keyword evidence="3" id="KW-1133">Transmembrane helix</keyword>
<comment type="caution">
    <text evidence="5">The sequence shown here is derived from an EMBL/GenBank/DDBJ whole genome shotgun (WGS) entry which is preliminary data.</text>
</comment>
<dbReference type="PROSITE" id="PS00022">
    <property type="entry name" value="EGF_1"/>
    <property type="match status" value="1"/>
</dbReference>
<name>A0A8S1EWV8_9PELO</name>
<dbReference type="PROSITE" id="PS01186">
    <property type="entry name" value="EGF_2"/>
    <property type="match status" value="1"/>
</dbReference>
<evidence type="ECO:0000313" key="6">
    <source>
        <dbReference type="Proteomes" id="UP000494206"/>
    </source>
</evidence>
<keyword evidence="1" id="KW-1015">Disulfide bond</keyword>
<feature type="transmembrane region" description="Helical" evidence="3">
    <location>
        <begin position="702"/>
        <end position="720"/>
    </location>
</feature>
<keyword evidence="1" id="KW-0245">EGF-like domain</keyword>